<dbReference type="Proteomes" id="UP001298593">
    <property type="component" value="Unassembled WGS sequence"/>
</dbReference>
<protein>
    <recommendedName>
        <fullName evidence="5">Mammalian cell entry protein</fullName>
    </recommendedName>
</protein>
<reference evidence="3 4" key="1">
    <citation type="submission" date="2023-12" db="EMBL/GenBank/DDBJ databases">
        <title>Description of new species of Mycobacterium terrae complex isolated from sewage at the Sao Paulo Zoological Park Foundation in Brazil.</title>
        <authorList>
            <person name="Romagnoli C.L."/>
            <person name="Conceicao E.C."/>
            <person name="Machado E."/>
            <person name="Barreto L.B.P.F."/>
            <person name="Sharma A."/>
            <person name="Silva N.M."/>
            <person name="Marques L.E."/>
            <person name="Juliana M.A."/>
            <person name="Lourenco M.C.S."/>
            <person name="Digiampietri L.A."/>
            <person name="Suffys P.N."/>
            <person name="Viana-Niero C."/>
        </authorList>
    </citation>
    <scope>NUCLEOTIDE SEQUENCE [LARGE SCALE GENOMIC DNA]</scope>
    <source>
        <strain evidence="3 4">MYC340</strain>
    </source>
</reference>
<dbReference type="EMBL" id="JAYJJU010000025">
    <property type="protein sequence ID" value="MEB3034046.1"/>
    <property type="molecule type" value="Genomic_DNA"/>
</dbReference>
<evidence type="ECO:0000313" key="3">
    <source>
        <dbReference type="EMBL" id="MEB3034046.1"/>
    </source>
</evidence>
<feature type="transmembrane region" description="Helical" evidence="2">
    <location>
        <begin position="68"/>
        <end position="92"/>
    </location>
</feature>
<gene>
    <name evidence="3" type="ORF">KV113_21135</name>
</gene>
<proteinExistence type="predicted"/>
<evidence type="ECO:0000313" key="4">
    <source>
        <dbReference type="Proteomes" id="UP001298593"/>
    </source>
</evidence>
<evidence type="ECO:0008006" key="5">
    <source>
        <dbReference type="Google" id="ProtNLM"/>
    </source>
</evidence>
<keyword evidence="2" id="KW-1133">Transmembrane helix</keyword>
<feature type="region of interest" description="Disordered" evidence="1">
    <location>
        <begin position="1"/>
        <end position="25"/>
    </location>
</feature>
<accession>A0ABU5Y464</accession>
<sequence>MTTLSTEANAGSTNTEKKGADVANSDLTDVLEPAVEAGQAETVDESAVGSSSDNAAAGSRHVSISVRALAVGAVVIGFLAAIGTMTWLYLGVKAEFDDQARRAADSAHAEQISLDYAVNAAVMDYKDLGPWKQNLVKNMTPELKEKLTKAAIAMEQILLPLQWSSTASPIAAKVRSVDNGVYIVDAFVSVMTKTVQAGENLQSTATYSITVDSNNEWQISDVGGIAAAVENK</sequence>
<name>A0ABU5Y464_9MYCO</name>
<keyword evidence="2" id="KW-0812">Transmembrane</keyword>
<comment type="caution">
    <text evidence="3">The sequence shown here is derived from an EMBL/GenBank/DDBJ whole genome shotgun (WGS) entry which is preliminary data.</text>
</comment>
<feature type="compositionally biased region" description="Polar residues" evidence="1">
    <location>
        <begin position="1"/>
        <end position="14"/>
    </location>
</feature>
<evidence type="ECO:0000256" key="1">
    <source>
        <dbReference type="SAM" id="MobiDB-lite"/>
    </source>
</evidence>
<keyword evidence="2" id="KW-0472">Membrane</keyword>
<organism evidence="3 4">
    <name type="scientific">[Mycobacterium] nativiensis</name>
    <dbReference type="NCBI Taxonomy" id="2855503"/>
    <lineage>
        <taxon>Bacteria</taxon>
        <taxon>Bacillati</taxon>
        <taxon>Actinomycetota</taxon>
        <taxon>Actinomycetes</taxon>
        <taxon>Mycobacteriales</taxon>
        <taxon>Mycobacteriaceae</taxon>
        <taxon>Mycolicibacter</taxon>
    </lineage>
</organism>
<evidence type="ECO:0000256" key="2">
    <source>
        <dbReference type="SAM" id="Phobius"/>
    </source>
</evidence>
<keyword evidence="4" id="KW-1185">Reference proteome</keyword>